<dbReference type="SUPFAM" id="SSF52540">
    <property type="entry name" value="P-loop containing nucleoside triphosphate hydrolases"/>
    <property type="match status" value="1"/>
</dbReference>
<dbReference type="KEGG" id="oat:OAN307_c36500"/>
<proteinExistence type="predicted"/>
<protein>
    <recommendedName>
        <fullName evidence="1">IstB-like ATP-binding domain-containing protein</fullName>
    </recommendedName>
</protein>
<gene>
    <name evidence="2" type="ORF">OAN307_c36500</name>
</gene>
<accession>M9RFB9</accession>
<name>M9RFB9_9RHOB</name>
<evidence type="ECO:0000259" key="1">
    <source>
        <dbReference type="Pfam" id="PF01695"/>
    </source>
</evidence>
<organism evidence="2 3">
    <name type="scientific">Octadecabacter antarcticus 307</name>
    <dbReference type="NCBI Taxonomy" id="391626"/>
    <lineage>
        <taxon>Bacteria</taxon>
        <taxon>Pseudomonadati</taxon>
        <taxon>Pseudomonadota</taxon>
        <taxon>Alphaproteobacteria</taxon>
        <taxon>Rhodobacterales</taxon>
        <taxon>Roseobacteraceae</taxon>
        <taxon>Octadecabacter</taxon>
    </lineage>
</organism>
<keyword evidence="3" id="KW-1185">Reference proteome</keyword>
<sequence>MCICQKQSCVPAARQLIARQSMRGACLRVRFPAYKDLSGFDFAASEINEATMRQLHKCEFMDGAQNIVLIGGPGTGKTLAATALSVQAVEHYSRKVRFFSTIELVNALELEKAKGKAGHLAESLIS</sequence>
<dbReference type="EMBL" id="CP003740">
    <property type="protein sequence ID" value="AGI69116.1"/>
    <property type="molecule type" value="Genomic_DNA"/>
</dbReference>
<dbReference type="Gene3D" id="3.40.50.300">
    <property type="entry name" value="P-loop containing nucleotide triphosphate hydrolases"/>
    <property type="match status" value="1"/>
</dbReference>
<dbReference type="eggNOG" id="COG1484">
    <property type="taxonomic scope" value="Bacteria"/>
</dbReference>
<evidence type="ECO:0000313" key="2">
    <source>
        <dbReference type="EMBL" id="AGI69116.1"/>
    </source>
</evidence>
<dbReference type="InterPro" id="IPR027417">
    <property type="entry name" value="P-loop_NTPase"/>
</dbReference>
<dbReference type="Proteomes" id="UP000005307">
    <property type="component" value="Chromosome"/>
</dbReference>
<dbReference type="Pfam" id="PF01695">
    <property type="entry name" value="IstB_IS21"/>
    <property type="match status" value="1"/>
</dbReference>
<dbReference type="AlphaFoldDB" id="M9RFB9"/>
<reference evidence="2 3" key="1">
    <citation type="journal article" date="2013" name="PLoS ONE">
        <title>Poles Apart: Arctic and Antarctic Octadecabacter strains Share High Genome Plasticity and a New Type of Xanthorhodopsin.</title>
        <authorList>
            <person name="Vollmers J."/>
            <person name="Voget S."/>
            <person name="Dietrich S."/>
            <person name="Gollnow K."/>
            <person name="Smits M."/>
            <person name="Meyer K."/>
            <person name="Brinkhoff T."/>
            <person name="Simon M."/>
            <person name="Daniel R."/>
        </authorList>
    </citation>
    <scope>NUCLEOTIDE SEQUENCE [LARGE SCALE GENOMIC DNA]</scope>
    <source>
        <strain evidence="2 3">307</strain>
    </source>
</reference>
<dbReference type="STRING" id="391626.OAN307_c36500"/>
<dbReference type="HOGENOM" id="CLU_1979267_0_0_5"/>
<evidence type="ECO:0000313" key="3">
    <source>
        <dbReference type="Proteomes" id="UP000005307"/>
    </source>
</evidence>
<feature type="domain" description="IstB-like ATP-binding" evidence="1">
    <location>
        <begin position="29"/>
        <end position="124"/>
    </location>
</feature>
<dbReference type="GO" id="GO:0005524">
    <property type="term" value="F:ATP binding"/>
    <property type="evidence" value="ECO:0007669"/>
    <property type="project" value="InterPro"/>
</dbReference>
<dbReference type="InterPro" id="IPR002611">
    <property type="entry name" value="IstB_ATP-bd"/>
</dbReference>